<evidence type="ECO:0000256" key="2">
    <source>
        <dbReference type="ARBA" id="ARBA00022801"/>
    </source>
</evidence>
<keyword evidence="3" id="KW-0269">Exonuclease</keyword>
<reference evidence="7 8" key="2">
    <citation type="journal article" date="2016" name="ISME J.">
        <title>Characterization of the first cultured representative of Verrucomicrobia subdivision 5 indicates the proposal of a novel phylum.</title>
        <authorList>
            <person name="Spring S."/>
            <person name="Bunk B."/>
            <person name="Sproer C."/>
            <person name="Schumann P."/>
            <person name="Rohde M."/>
            <person name="Tindall B.J."/>
            <person name="Klenk H.P."/>
        </authorList>
    </citation>
    <scope>NUCLEOTIDE SEQUENCE [LARGE SCALE GENOMIC DNA]</scope>
    <source>
        <strain evidence="7 8">L21-Fru-AB</strain>
    </source>
</reference>
<keyword evidence="8" id="KW-1185">Reference proteome</keyword>
<dbReference type="PANTHER" id="PTHR30231">
    <property type="entry name" value="DNA POLYMERASE III SUBUNIT EPSILON"/>
    <property type="match status" value="1"/>
</dbReference>
<feature type="domain" description="Exonuclease" evidence="6">
    <location>
        <begin position="2"/>
        <end position="168"/>
    </location>
</feature>
<evidence type="ECO:0000313" key="8">
    <source>
        <dbReference type="Proteomes" id="UP000035268"/>
    </source>
</evidence>
<dbReference type="SMART" id="SM00479">
    <property type="entry name" value="EXOIII"/>
    <property type="match status" value="1"/>
</dbReference>
<dbReference type="InterPro" id="IPR012337">
    <property type="entry name" value="RNaseH-like_sf"/>
</dbReference>
<dbReference type="GO" id="GO:0003887">
    <property type="term" value="F:DNA-directed DNA polymerase activity"/>
    <property type="evidence" value="ECO:0007669"/>
    <property type="project" value="UniProtKB-EC"/>
</dbReference>
<dbReference type="RefSeq" id="WP_052882967.1">
    <property type="nucleotide sequence ID" value="NZ_CP010904.1"/>
</dbReference>
<dbReference type="Pfam" id="PF00929">
    <property type="entry name" value="RNase_T"/>
    <property type="match status" value="1"/>
</dbReference>
<dbReference type="CDD" id="cd06127">
    <property type="entry name" value="DEDDh"/>
    <property type="match status" value="1"/>
</dbReference>
<evidence type="ECO:0000256" key="5">
    <source>
        <dbReference type="ARBA" id="ARBA00026073"/>
    </source>
</evidence>
<accession>A0A0G3EJJ8</accession>
<comment type="subunit">
    <text evidence="5">DNA polymerase III contains a core (composed of alpha, epsilon and theta chains) that associates with a tau subunit. This core dimerizes to form the POLIII' complex. PolIII' associates with the gamma complex (composed of gamma, delta, delta', psi and chi chains) and with the beta chain to form the complete DNA polymerase III complex.</text>
</comment>
<evidence type="ECO:0000259" key="6">
    <source>
        <dbReference type="SMART" id="SM00479"/>
    </source>
</evidence>
<dbReference type="GO" id="GO:0003677">
    <property type="term" value="F:DNA binding"/>
    <property type="evidence" value="ECO:0007669"/>
    <property type="project" value="InterPro"/>
</dbReference>
<dbReference type="EC" id="2.7.7.7" evidence="7"/>
<keyword evidence="7" id="KW-0808">Transferase</keyword>
<dbReference type="Gene3D" id="3.30.420.10">
    <property type="entry name" value="Ribonuclease H-like superfamily/Ribonuclease H"/>
    <property type="match status" value="1"/>
</dbReference>
<dbReference type="AlphaFoldDB" id="A0A0G3EJJ8"/>
<dbReference type="InterPro" id="IPR013520">
    <property type="entry name" value="Ribonucl_H"/>
</dbReference>
<keyword evidence="1" id="KW-0540">Nuclease</keyword>
<comment type="function">
    <text evidence="4">DNA polymerase III is a complex, multichain enzyme responsible for most of the replicative synthesis in bacteria. The epsilon subunit contain the editing function and is a proofreading 3'-5' exonuclease.</text>
</comment>
<dbReference type="GO" id="GO:0008408">
    <property type="term" value="F:3'-5' exonuclease activity"/>
    <property type="evidence" value="ECO:0007669"/>
    <property type="project" value="TreeGrafter"/>
</dbReference>
<name>A0A0G3EJJ8_9BACT</name>
<dbReference type="PANTHER" id="PTHR30231:SF4">
    <property type="entry name" value="PROTEIN NEN2"/>
    <property type="match status" value="1"/>
</dbReference>
<evidence type="ECO:0000313" key="7">
    <source>
        <dbReference type="EMBL" id="AKJ64299.1"/>
    </source>
</evidence>
<dbReference type="STRING" id="1307763.L21SP4_01042"/>
<gene>
    <name evidence="7" type="primary">polC</name>
    <name evidence="7" type="ORF">L21SP4_01042</name>
</gene>
<protein>
    <submittedName>
        <fullName evidence="7">DNA polymerase III PolC-type</fullName>
        <ecNumber evidence="7">2.7.7.7</ecNumber>
    </submittedName>
</protein>
<evidence type="ECO:0000256" key="3">
    <source>
        <dbReference type="ARBA" id="ARBA00022839"/>
    </source>
</evidence>
<keyword evidence="7" id="KW-0548">Nucleotidyltransferase</keyword>
<organism evidence="7 8">
    <name type="scientific">Kiritimatiella glycovorans</name>
    <dbReference type="NCBI Taxonomy" id="1307763"/>
    <lineage>
        <taxon>Bacteria</taxon>
        <taxon>Pseudomonadati</taxon>
        <taxon>Kiritimatiellota</taxon>
        <taxon>Kiritimatiellia</taxon>
        <taxon>Kiritimatiellales</taxon>
        <taxon>Kiritimatiellaceae</taxon>
        <taxon>Kiritimatiella</taxon>
    </lineage>
</organism>
<evidence type="ECO:0000256" key="1">
    <source>
        <dbReference type="ARBA" id="ARBA00022722"/>
    </source>
</evidence>
<keyword evidence="2" id="KW-0378">Hydrolase</keyword>
<dbReference type="NCBIfam" id="TIGR00573">
    <property type="entry name" value="dnaq"/>
    <property type="match status" value="1"/>
</dbReference>
<dbReference type="EMBL" id="CP010904">
    <property type="protein sequence ID" value="AKJ64299.1"/>
    <property type="molecule type" value="Genomic_DNA"/>
</dbReference>
<reference evidence="8" key="1">
    <citation type="submission" date="2015-02" db="EMBL/GenBank/DDBJ databases">
        <title>Description and complete genome sequence of the first cultured representative of the subdivision 5 of the Verrucomicrobia phylum.</title>
        <authorList>
            <person name="Spring S."/>
            <person name="Bunk B."/>
            <person name="Sproer C."/>
            <person name="Klenk H.-P."/>
        </authorList>
    </citation>
    <scope>NUCLEOTIDE SEQUENCE [LARGE SCALE GENOMIC DNA]</scope>
    <source>
        <strain evidence="8">L21-Fru-AB</strain>
    </source>
</reference>
<dbReference type="InterPro" id="IPR006054">
    <property type="entry name" value="DnaQ"/>
</dbReference>
<dbReference type="SUPFAM" id="SSF53098">
    <property type="entry name" value="Ribonuclease H-like"/>
    <property type="match status" value="1"/>
</dbReference>
<evidence type="ECO:0000256" key="4">
    <source>
        <dbReference type="ARBA" id="ARBA00025483"/>
    </source>
</evidence>
<dbReference type="FunFam" id="3.30.420.10:FF:000045">
    <property type="entry name" value="3'-5' exonuclease DinG"/>
    <property type="match status" value="1"/>
</dbReference>
<sequence length="202" mass="22314">MDFIAFDLETTGIRPSDSHIVELAAVLFLNGEPAERFVSLIRPEVPIPAEATRIHGIDDAMVESAPPIHERLAPLAEFCGDYPLVAHNAPFDFSFLKAAVDLHRAPAPAGIFLDTCALSRVVLTGLANHKLHTLVRYFDIPAGEFHRALEDAEYCGQVMLNLIRTLHQRGEPISVEDLVRTGNTAELRLPQYRGRGDQLSLL</sequence>
<dbReference type="Proteomes" id="UP000035268">
    <property type="component" value="Chromosome"/>
</dbReference>
<dbReference type="KEGG" id="vbl:L21SP4_01042"/>
<dbReference type="InterPro" id="IPR036397">
    <property type="entry name" value="RNaseH_sf"/>
</dbReference>
<dbReference type="OrthoDB" id="9803913at2"/>
<proteinExistence type="predicted"/>
<dbReference type="GO" id="GO:0006260">
    <property type="term" value="P:DNA replication"/>
    <property type="evidence" value="ECO:0007669"/>
    <property type="project" value="InterPro"/>
</dbReference>